<sequence>MSFSRRLTAGIPTVGATVLAALALGAGPAAASAELVGEAGHVMAAPSPDPVDGQGGDGYGGAETAPPAVNAVTATPPTRGKPGYGGVSETPSPSPSLPTGNVNSVPPAGVSSEIATPKPTQTTAGAGVSSGNTLPVTGSPSGGVVALGGLMVAGGAAAVWYTRRQRNV</sequence>
<protein>
    <submittedName>
        <fullName evidence="4">LPXTG cell wall anchor domain-containing protein</fullName>
    </submittedName>
</protein>
<feature type="compositionally biased region" description="Low complexity" evidence="1">
    <location>
        <begin position="64"/>
        <end position="78"/>
    </location>
</feature>
<keyword evidence="3" id="KW-0732">Signal</keyword>
<dbReference type="NCBIfam" id="TIGR01167">
    <property type="entry name" value="LPXTG_anchor"/>
    <property type="match status" value="1"/>
</dbReference>
<dbReference type="RefSeq" id="WP_208465149.1">
    <property type="nucleotide sequence ID" value="NZ_JAGFNS010000001.1"/>
</dbReference>
<feature type="transmembrane region" description="Helical" evidence="2">
    <location>
        <begin position="142"/>
        <end position="162"/>
    </location>
</feature>
<evidence type="ECO:0000256" key="3">
    <source>
        <dbReference type="SAM" id="SignalP"/>
    </source>
</evidence>
<reference evidence="4 5" key="1">
    <citation type="submission" date="2021-03" db="EMBL/GenBank/DDBJ databases">
        <title>Actinoplanes flavus sp. nov., a novel actinomycete isolated from Coconut Palm rhizosphere soil.</title>
        <authorList>
            <person name="Luo X."/>
        </authorList>
    </citation>
    <scope>NUCLEOTIDE SEQUENCE [LARGE SCALE GENOMIC DNA]</scope>
    <source>
        <strain evidence="4 5">NEAU-H7</strain>
    </source>
</reference>
<comment type="caution">
    <text evidence="4">The sequence shown here is derived from an EMBL/GenBank/DDBJ whole genome shotgun (WGS) entry which is preliminary data.</text>
</comment>
<feature type="chain" id="PRO_5045284446" evidence="3">
    <location>
        <begin position="32"/>
        <end position="168"/>
    </location>
</feature>
<feature type="signal peptide" evidence="3">
    <location>
        <begin position="1"/>
        <end position="31"/>
    </location>
</feature>
<feature type="compositionally biased region" description="Polar residues" evidence="1">
    <location>
        <begin position="118"/>
        <end position="132"/>
    </location>
</feature>
<keyword evidence="2" id="KW-0812">Transmembrane</keyword>
<gene>
    <name evidence="4" type="ORF">J5X75_00675</name>
</gene>
<keyword evidence="2" id="KW-1133">Transmembrane helix</keyword>
<evidence type="ECO:0000313" key="5">
    <source>
        <dbReference type="Proteomes" id="UP000679690"/>
    </source>
</evidence>
<evidence type="ECO:0000256" key="2">
    <source>
        <dbReference type="SAM" id="Phobius"/>
    </source>
</evidence>
<dbReference type="EMBL" id="JAGFNS010000001">
    <property type="protein sequence ID" value="MBO3736031.1"/>
    <property type="molecule type" value="Genomic_DNA"/>
</dbReference>
<dbReference type="Proteomes" id="UP000679690">
    <property type="component" value="Unassembled WGS sequence"/>
</dbReference>
<keyword evidence="5" id="KW-1185">Reference proteome</keyword>
<name>A0ABS3UC76_9ACTN</name>
<organism evidence="4 5">
    <name type="scientific">Actinoplanes flavus</name>
    <dbReference type="NCBI Taxonomy" id="2820290"/>
    <lineage>
        <taxon>Bacteria</taxon>
        <taxon>Bacillati</taxon>
        <taxon>Actinomycetota</taxon>
        <taxon>Actinomycetes</taxon>
        <taxon>Micromonosporales</taxon>
        <taxon>Micromonosporaceae</taxon>
        <taxon>Actinoplanes</taxon>
    </lineage>
</organism>
<feature type="region of interest" description="Disordered" evidence="1">
    <location>
        <begin position="44"/>
        <end position="132"/>
    </location>
</feature>
<evidence type="ECO:0000256" key="1">
    <source>
        <dbReference type="SAM" id="MobiDB-lite"/>
    </source>
</evidence>
<keyword evidence="2" id="KW-0472">Membrane</keyword>
<evidence type="ECO:0000313" key="4">
    <source>
        <dbReference type="EMBL" id="MBO3736031.1"/>
    </source>
</evidence>
<accession>A0ABS3UC76</accession>
<proteinExistence type="predicted"/>